<reference evidence="1" key="1">
    <citation type="journal article" date="2021" name="Environ. Microbiol.">
        <title>New insights into the diversity and evolution of the archaeal mobilome from three complete genomes of Saccharolobus shibatae.</title>
        <authorList>
            <person name="Medvedeva S."/>
            <person name="Brandt D."/>
            <person name="Cvirkaite-Krupovic V."/>
            <person name="Liu Y."/>
            <person name="Severinov K."/>
            <person name="Ishino S."/>
            <person name="Ishino Y."/>
            <person name="Prangishvili D."/>
            <person name="Kalinowski J."/>
            <person name="Krupovic M."/>
        </authorList>
    </citation>
    <scope>NUCLEOTIDE SEQUENCE</scope>
    <source>
        <strain evidence="1">BEU9</strain>
    </source>
</reference>
<dbReference type="GeneID" id="65560149"/>
<accession>A0A8F5GWG4</accession>
<dbReference type="Proteomes" id="UP000693941">
    <property type="component" value="Chromosome"/>
</dbReference>
<dbReference type="RefSeq" id="WP_218260483.1">
    <property type="nucleotide sequence ID" value="NZ_CP077715.1"/>
</dbReference>
<gene>
    <name evidence="1" type="ORF">J5U21_01661</name>
</gene>
<dbReference type="AlphaFoldDB" id="A0A8F5GWG4"/>
<sequence>MEPKFSDTSFQFWRRSSGIRTSDILDPFAFSSELHLYGDFADPNPLFHNLLKEIYKQNLDMENLLADCNAKGTEDKLRVNFWNVKCPYCGEEFPYENKRLLRCPRCNNVVKKIDFRSWNENLETFLNGEISLKELYDCQVTPTSQNYEKLRDIFLDPDIPKTKIGFKIKSKGFNTIYKLFSPNQLLIISDIIKRIRKEREESIPIYSLALLDFITYNSMFSKFKSGKIYSMFRSKELRLGKWIELTQNYFCISLKKVITKLREKRYSSSKFIASHPFTLDMEVLYNIELFFYEWVKRPLSYSDGYTLIPRLFKKYIFSCMDENCGSFYEKEFEFSNVEFNVNKAVFYLDRLDYCSLLYLVSLKDFFISRIEKERNVFEIELLRGRKGVIPIWEIYAKVKKEHESDYLKVLSMTFREFTRYERILGIENDSKTILNHVFTILPKLKSNRNRKTLNPTHMNIRRI</sequence>
<evidence type="ECO:0000313" key="2">
    <source>
        <dbReference type="Proteomes" id="UP000693941"/>
    </source>
</evidence>
<organism evidence="1 2">
    <name type="scientific">Saccharolobus shibatae</name>
    <dbReference type="NCBI Taxonomy" id="2286"/>
    <lineage>
        <taxon>Archaea</taxon>
        <taxon>Thermoproteota</taxon>
        <taxon>Thermoprotei</taxon>
        <taxon>Sulfolobales</taxon>
        <taxon>Sulfolobaceae</taxon>
        <taxon>Saccharolobus</taxon>
    </lineage>
</organism>
<dbReference type="EMBL" id="CP077715">
    <property type="protein sequence ID" value="QXJ32010.1"/>
    <property type="molecule type" value="Genomic_DNA"/>
</dbReference>
<name>A0A8F5GWG4_9CREN</name>
<protein>
    <submittedName>
        <fullName evidence="1">Uncharacterized protein</fullName>
    </submittedName>
</protein>
<proteinExistence type="predicted"/>
<evidence type="ECO:0000313" key="1">
    <source>
        <dbReference type="EMBL" id="QXJ32010.1"/>
    </source>
</evidence>